<evidence type="ECO:0000313" key="2">
    <source>
        <dbReference type="Proteomes" id="UP000183945"/>
    </source>
</evidence>
<proteinExistence type="predicted"/>
<dbReference type="AlphaFoldDB" id="A0A1M5HHS7"/>
<reference evidence="2" key="1">
    <citation type="submission" date="2016-11" db="EMBL/GenBank/DDBJ databases">
        <authorList>
            <person name="Varghese N."/>
            <person name="Submissions S."/>
        </authorList>
    </citation>
    <scope>NUCLEOTIDE SEQUENCE [LARGE SCALE GENOMIC DNA]</scope>
    <source>
        <strain evidence="2">DSM 24579</strain>
    </source>
</reference>
<accession>A0A1M5HHS7</accession>
<evidence type="ECO:0000313" key="1">
    <source>
        <dbReference type="EMBL" id="SHG15438.1"/>
    </source>
</evidence>
<keyword evidence="2" id="KW-1185">Reference proteome</keyword>
<name>A0A1M5HHS7_SALEC</name>
<gene>
    <name evidence="1" type="ORF">SAMN05444483_105154</name>
</gene>
<sequence length="44" mass="5057">MEHSKVSIHTRKGLNSLNTSVYEEDLQQEKRKVFKGNAKEVIAL</sequence>
<dbReference type="Proteomes" id="UP000183945">
    <property type="component" value="Unassembled WGS sequence"/>
</dbReference>
<dbReference type="EMBL" id="FQVT01000005">
    <property type="protein sequence ID" value="SHG15438.1"/>
    <property type="molecule type" value="Genomic_DNA"/>
</dbReference>
<organism evidence="1 2">
    <name type="scientific">Salegentibacter echinorum</name>
    <dbReference type="NCBI Taxonomy" id="1073325"/>
    <lineage>
        <taxon>Bacteria</taxon>
        <taxon>Pseudomonadati</taxon>
        <taxon>Bacteroidota</taxon>
        <taxon>Flavobacteriia</taxon>
        <taxon>Flavobacteriales</taxon>
        <taxon>Flavobacteriaceae</taxon>
        <taxon>Salegentibacter</taxon>
    </lineage>
</organism>
<protein>
    <submittedName>
        <fullName evidence="1">Uncharacterized protein</fullName>
    </submittedName>
</protein>
<dbReference type="STRING" id="1073325.SAMN05444483_105154"/>
<dbReference type="RefSeq" id="WP_262506756.1">
    <property type="nucleotide sequence ID" value="NZ_FQVT01000005.1"/>
</dbReference>